<organism evidence="1 2">
    <name type="scientific">Vermiconidia calcicola</name>
    <dbReference type="NCBI Taxonomy" id="1690605"/>
    <lineage>
        <taxon>Eukaryota</taxon>
        <taxon>Fungi</taxon>
        <taxon>Dikarya</taxon>
        <taxon>Ascomycota</taxon>
        <taxon>Pezizomycotina</taxon>
        <taxon>Dothideomycetes</taxon>
        <taxon>Dothideomycetidae</taxon>
        <taxon>Mycosphaerellales</taxon>
        <taxon>Extremaceae</taxon>
        <taxon>Vermiconidia</taxon>
    </lineage>
</organism>
<gene>
    <name evidence="1" type="primary">MED7_1</name>
    <name evidence="1" type="ORF">LTR37_015287</name>
</gene>
<dbReference type="EMBL" id="JAUTXU010000169">
    <property type="protein sequence ID" value="KAK3701767.1"/>
    <property type="molecule type" value="Genomic_DNA"/>
</dbReference>
<accession>A0ACC3MR55</accession>
<reference evidence="1" key="1">
    <citation type="submission" date="2023-07" db="EMBL/GenBank/DDBJ databases">
        <title>Black Yeasts Isolated from many extreme environments.</title>
        <authorList>
            <person name="Coleine C."/>
            <person name="Stajich J.E."/>
            <person name="Selbmann L."/>
        </authorList>
    </citation>
    <scope>NUCLEOTIDE SEQUENCE</scope>
    <source>
        <strain evidence="1">CCFEE 5714</strain>
    </source>
</reference>
<name>A0ACC3MR55_9PEZI</name>
<protein>
    <submittedName>
        <fullName evidence="1">Mediator of RNA polymerase II transcription subunit 7</fullName>
    </submittedName>
</protein>
<proteinExistence type="predicted"/>
<sequence length="241" mass="27491">MAEQQQQHQQQATISAPFPAPPPFYKHFTKQNLAQLRQIRRESANAQQQPHNTTNGSDDTKPNIDILSLPPELRYLLPPPPPQDDKYRTFGALQDLRAPDEGLKPDQKLYPLSANAKLDPQPHLIALARSLLTTFLSLVGILSKNPQLYEEKYRPHQARETLILMMEERVERMRGEVGRIREVEGRVGKLMEWLREGGEAVDAKVDDGGSGGQKGEGDVVEEKWREKQRIRWRAMEEEMAG</sequence>
<evidence type="ECO:0000313" key="1">
    <source>
        <dbReference type="EMBL" id="KAK3701767.1"/>
    </source>
</evidence>
<keyword evidence="2" id="KW-1185">Reference proteome</keyword>
<comment type="caution">
    <text evidence="1">The sequence shown here is derived from an EMBL/GenBank/DDBJ whole genome shotgun (WGS) entry which is preliminary data.</text>
</comment>
<evidence type="ECO:0000313" key="2">
    <source>
        <dbReference type="Proteomes" id="UP001281147"/>
    </source>
</evidence>
<dbReference type="Proteomes" id="UP001281147">
    <property type="component" value="Unassembled WGS sequence"/>
</dbReference>